<feature type="non-terminal residue" evidence="1">
    <location>
        <position position="1"/>
    </location>
</feature>
<evidence type="ECO:0000313" key="2">
    <source>
        <dbReference type="Proteomes" id="UP000789920"/>
    </source>
</evidence>
<accession>A0ACA9Q7I1</accession>
<keyword evidence="2" id="KW-1185">Reference proteome</keyword>
<name>A0ACA9Q7I1_9GLOM</name>
<dbReference type="EMBL" id="CAJVQC010027643">
    <property type="protein sequence ID" value="CAG8737043.1"/>
    <property type="molecule type" value="Genomic_DNA"/>
</dbReference>
<evidence type="ECO:0000313" key="1">
    <source>
        <dbReference type="EMBL" id="CAG8737043.1"/>
    </source>
</evidence>
<gene>
    <name evidence="1" type="ORF">RPERSI_LOCUS12763</name>
</gene>
<proteinExistence type="predicted"/>
<organism evidence="1 2">
    <name type="scientific">Racocetra persica</name>
    <dbReference type="NCBI Taxonomy" id="160502"/>
    <lineage>
        <taxon>Eukaryota</taxon>
        <taxon>Fungi</taxon>
        <taxon>Fungi incertae sedis</taxon>
        <taxon>Mucoromycota</taxon>
        <taxon>Glomeromycotina</taxon>
        <taxon>Glomeromycetes</taxon>
        <taxon>Diversisporales</taxon>
        <taxon>Gigasporaceae</taxon>
        <taxon>Racocetra</taxon>
    </lineage>
</organism>
<protein>
    <submittedName>
        <fullName evidence="1">20369_t:CDS:1</fullName>
    </submittedName>
</protein>
<feature type="non-terminal residue" evidence="1">
    <location>
        <position position="125"/>
    </location>
</feature>
<sequence length="125" mass="13899">MNRRTKQNMGHDKSAGSNTSQETVESVEPSGAQIQEPQNIRFDSIFGYDDSSHGSINSAKHASWTAYKNRHDDSGQPTATQQSSGLNHIMEQQSVSIEESTNPVQDPLKYKVTTWKFPVLNYAAI</sequence>
<comment type="caution">
    <text evidence="1">The sequence shown here is derived from an EMBL/GenBank/DDBJ whole genome shotgun (WGS) entry which is preliminary data.</text>
</comment>
<reference evidence="1" key="1">
    <citation type="submission" date="2021-06" db="EMBL/GenBank/DDBJ databases">
        <authorList>
            <person name="Kallberg Y."/>
            <person name="Tangrot J."/>
            <person name="Rosling A."/>
        </authorList>
    </citation>
    <scope>NUCLEOTIDE SEQUENCE</scope>
    <source>
        <strain evidence="1">MA461A</strain>
    </source>
</reference>
<dbReference type="Proteomes" id="UP000789920">
    <property type="component" value="Unassembled WGS sequence"/>
</dbReference>